<evidence type="ECO:0000259" key="1">
    <source>
        <dbReference type="PROSITE" id="PS50943"/>
    </source>
</evidence>
<accession>A0ABT1ECS0</accession>
<dbReference type="PROSITE" id="PS50943">
    <property type="entry name" value="HTH_CROC1"/>
    <property type="match status" value="1"/>
</dbReference>
<dbReference type="SMART" id="SM00530">
    <property type="entry name" value="HTH_XRE"/>
    <property type="match status" value="1"/>
</dbReference>
<dbReference type="InterPro" id="IPR010982">
    <property type="entry name" value="Lambda_DNA-bd_dom_sf"/>
</dbReference>
<dbReference type="CDD" id="cd00093">
    <property type="entry name" value="HTH_XRE"/>
    <property type="match status" value="1"/>
</dbReference>
<gene>
    <name evidence="2" type="ORF">NK125_14625</name>
</gene>
<dbReference type="Pfam" id="PF01381">
    <property type="entry name" value="HTH_3"/>
    <property type="match status" value="1"/>
</dbReference>
<sequence>MTRRDKEFEPTVVGINIHNKRMAALLTLDDLAKKTGVSRQTIHRYESGEIKNIPSDKIEIIAKALDTSPGVIMGWEDKEAGQPVESSPIPVSLEILISKLEKENLEKLEVYAKKLLDLQELENE</sequence>
<dbReference type="Proteomes" id="UP001523566">
    <property type="component" value="Unassembled WGS sequence"/>
</dbReference>
<name>A0ABT1ECS0_9FIRM</name>
<feature type="domain" description="HTH cro/C1-type" evidence="1">
    <location>
        <begin position="17"/>
        <end position="72"/>
    </location>
</feature>
<comment type="caution">
    <text evidence="2">The sequence shown here is derived from an EMBL/GenBank/DDBJ whole genome shotgun (WGS) entry which is preliminary data.</text>
</comment>
<dbReference type="EMBL" id="JAMZFW010000035">
    <property type="protein sequence ID" value="MCP1103634.1"/>
    <property type="molecule type" value="Genomic_DNA"/>
</dbReference>
<evidence type="ECO:0000313" key="3">
    <source>
        <dbReference type="Proteomes" id="UP001523566"/>
    </source>
</evidence>
<proteinExistence type="predicted"/>
<dbReference type="RefSeq" id="WP_262067403.1">
    <property type="nucleotide sequence ID" value="NZ_JAMXOD010000035.1"/>
</dbReference>
<keyword evidence="3" id="KW-1185">Reference proteome</keyword>
<dbReference type="SUPFAM" id="SSF47413">
    <property type="entry name" value="lambda repressor-like DNA-binding domains"/>
    <property type="match status" value="1"/>
</dbReference>
<organism evidence="2 3">
    <name type="scientific">Aequitasia blattaphilus</name>
    <dbReference type="NCBI Taxonomy" id="2949332"/>
    <lineage>
        <taxon>Bacteria</taxon>
        <taxon>Bacillati</taxon>
        <taxon>Bacillota</taxon>
        <taxon>Clostridia</taxon>
        <taxon>Lachnospirales</taxon>
        <taxon>Lachnospiraceae</taxon>
        <taxon>Aequitasia</taxon>
    </lineage>
</organism>
<reference evidence="2 3" key="1">
    <citation type="journal article" date="2022" name="Genome Biol. Evol.">
        <title>Host diet, physiology and behaviors set the stage for Lachnospiraceae cladogenesis.</title>
        <authorList>
            <person name="Vera-Ponce De Leon A."/>
            <person name="Schneider M."/>
            <person name="Jahnes B.C."/>
            <person name="Sadowski V."/>
            <person name="Camuy-Velez L.A."/>
            <person name="Duan J."/>
            <person name="Sabree Z.L."/>
        </authorList>
    </citation>
    <scope>NUCLEOTIDE SEQUENCE [LARGE SCALE GENOMIC DNA]</scope>
    <source>
        <strain evidence="2 3">PAL113</strain>
    </source>
</reference>
<dbReference type="InterPro" id="IPR001387">
    <property type="entry name" value="Cro/C1-type_HTH"/>
</dbReference>
<protein>
    <submittedName>
        <fullName evidence="2">Helix-turn-helix domain-containing protein</fullName>
    </submittedName>
</protein>
<evidence type="ECO:0000313" key="2">
    <source>
        <dbReference type="EMBL" id="MCP1103634.1"/>
    </source>
</evidence>
<dbReference type="Gene3D" id="1.10.260.40">
    <property type="entry name" value="lambda repressor-like DNA-binding domains"/>
    <property type="match status" value="1"/>
</dbReference>